<gene>
    <name evidence="1" type="ORF">G3572_09140</name>
</gene>
<name>A0A6B3RLQ1_9RHOB</name>
<evidence type="ECO:0000313" key="1">
    <source>
        <dbReference type="EMBL" id="NEX46371.1"/>
    </source>
</evidence>
<organism evidence="1 2">
    <name type="scientific">Pseudotabrizicola algicola</name>
    <dbReference type="NCBI Taxonomy" id="2709381"/>
    <lineage>
        <taxon>Bacteria</taxon>
        <taxon>Pseudomonadati</taxon>
        <taxon>Pseudomonadota</taxon>
        <taxon>Alphaproteobacteria</taxon>
        <taxon>Rhodobacterales</taxon>
        <taxon>Paracoccaceae</taxon>
        <taxon>Pseudotabrizicola</taxon>
    </lineage>
</organism>
<reference evidence="1 2" key="1">
    <citation type="submission" date="2020-02" db="EMBL/GenBank/DDBJ databases">
        <title>Rhodobacter algicola sp. nov., isolated from microalga culture.</title>
        <authorList>
            <person name="Park C.-Y."/>
        </authorList>
    </citation>
    <scope>NUCLEOTIDE SEQUENCE [LARGE SCALE GENOMIC DNA]</scope>
    <source>
        <strain evidence="1 2">ETT8</strain>
    </source>
</reference>
<keyword evidence="2" id="KW-1185">Reference proteome</keyword>
<proteinExistence type="predicted"/>
<dbReference type="AlphaFoldDB" id="A0A6B3RLQ1"/>
<protein>
    <submittedName>
        <fullName evidence="1">Uncharacterized protein</fullName>
    </submittedName>
</protein>
<dbReference type="Proteomes" id="UP000481421">
    <property type="component" value="Unassembled WGS sequence"/>
</dbReference>
<sequence>MPRFSRPKLPSCDGWKGILADAEGFSPGATPTSGRKTDTNLQLLIIGELRRVKHG</sequence>
<evidence type="ECO:0000313" key="2">
    <source>
        <dbReference type="Proteomes" id="UP000481421"/>
    </source>
</evidence>
<dbReference type="EMBL" id="JAAIKE010000002">
    <property type="protein sequence ID" value="NEX46371.1"/>
    <property type="molecule type" value="Genomic_DNA"/>
</dbReference>
<accession>A0A6B3RLQ1</accession>
<comment type="caution">
    <text evidence="1">The sequence shown here is derived from an EMBL/GenBank/DDBJ whole genome shotgun (WGS) entry which is preliminary data.</text>
</comment>